<dbReference type="InterPro" id="IPR016031">
    <property type="entry name" value="Trp_RNA-bd_attenuator-like_dom"/>
</dbReference>
<dbReference type="RefSeq" id="WP_107288729.1">
    <property type="nucleotide sequence ID" value="NZ_PYNF01000002.1"/>
</dbReference>
<dbReference type="AlphaFoldDB" id="A0A2T3KMI5"/>
<dbReference type="Proteomes" id="UP000241426">
    <property type="component" value="Unassembled WGS sequence"/>
</dbReference>
<gene>
    <name evidence="1" type="ORF">C9J27_02955</name>
</gene>
<proteinExistence type="predicted"/>
<dbReference type="Gene3D" id="3.60.160.10">
    <property type="entry name" value="Mitochondrial biogenesis AIM24"/>
    <property type="match status" value="1"/>
</dbReference>
<comment type="caution">
    <text evidence="1">The sequence shown here is derived from an EMBL/GenBank/DDBJ whole genome shotgun (WGS) entry which is preliminary data.</text>
</comment>
<dbReference type="InterPro" id="IPR036983">
    <property type="entry name" value="AIM24_sf"/>
</dbReference>
<dbReference type="Pfam" id="PF01987">
    <property type="entry name" value="AIM24"/>
    <property type="match status" value="1"/>
</dbReference>
<dbReference type="SUPFAM" id="SSF51219">
    <property type="entry name" value="TRAP-like"/>
    <property type="match status" value="1"/>
</dbReference>
<dbReference type="EMBL" id="PYNF01000002">
    <property type="protein sequence ID" value="PSV01001.1"/>
    <property type="molecule type" value="Genomic_DNA"/>
</dbReference>
<dbReference type="PANTHER" id="PTHR43657:SF1">
    <property type="entry name" value="ALTERED INHERITANCE OF MITOCHONDRIA PROTEIN 24, MITOCHONDRIAL"/>
    <property type="match status" value="1"/>
</dbReference>
<evidence type="ECO:0000313" key="1">
    <source>
        <dbReference type="EMBL" id="PSV01001.1"/>
    </source>
</evidence>
<reference evidence="1 2" key="1">
    <citation type="submission" date="2018-01" db="EMBL/GenBank/DDBJ databases">
        <title>Whole genome sequencing of Histamine producing bacteria.</title>
        <authorList>
            <person name="Butler K."/>
        </authorList>
    </citation>
    <scope>NUCLEOTIDE SEQUENCE [LARGE SCALE GENOMIC DNA]</scope>
    <source>
        <strain evidence="1 2">FS-7.2</strain>
    </source>
</reference>
<accession>A0A2T3KMI5</accession>
<dbReference type="InterPro" id="IPR002838">
    <property type="entry name" value="AIM24"/>
</dbReference>
<dbReference type="PANTHER" id="PTHR43657">
    <property type="entry name" value="TRYPTOPHAN RNA-BINDING ATTENUATOR PROTEIN-LIKE PROTEIN"/>
    <property type="match status" value="1"/>
</dbReference>
<sequence>MISHEIDYKIYGESVQLLEVELDPNETVIAEAGTMVFMEDGINFETKMGDGTKANSGFGEVVKSILKRVISDESIFLTHFTNHGTLKAKVAFSSPIIGNILGFDLTNYNNEIICQKGAFLCAALGTEVSISLKSKIGPSLFGGEGFVMQKLKGDGRAFIQAGGHLIKKELKADEVLRIDTGCLVAMTSGIDLDIEKSGGLKNMIFGGEGLFLTTLTGSGTVWLQSSPFTRLANAVVSSSTIAGGESKGEGSLLGGIADIFTDD</sequence>
<name>A0A2T3KMI5_9GAMM</name>
<protein>
    <submittedName>
        <fullName evidence="1">TIGR00266 family protein</fullName>
    </submittedName>
</protein>
<organism evidence="1 2">
    <name type="scientific">Photobacterium kishitanii</name>
    <dbReference type="NCBI Taxonomy" id="318456"/>
    <lineage>
        <taxon>Bacteria</taxon>
        <taxon>Pseudomonadati</taxon>
        <taxon>Pseudomonadota</taxon>
        <taxon>Gammaproteobacteria</taxon>
        <taxon>Vibrionales</taxon>
        <taxon>Vibrionaceae</taxon>
        <taxon>Photobacterium</taxon>
    </lineage>
</organism>
<dbReference type="NCBIfam" id="TIGR00266">
    <property type="entry name" value="TIGR00266 family protein"/>
    <property type="match status" value="1"/>
</dbReference>
<evidence type="ECO:0000313" key="2">
    <source>
        <dbReference type="Proteomes" id="UP000241426"/>
    </source>
</evidence>